<evidence type="ECO:0000313" key="9">
    <source>
        <dbReference type="EMBL" id="CAG6398209.1"/>
    </source>
</evidence>
<accession>A0A9W4EB86</accession>
<dbReference type="Proteomes" id="UP001152519">
    <property type="component" value="Unassembled WGS sequence"/>
</dbReference>
<feature type="domain" description="RNA polymerase sigma-70 region 2" evidence="7">
    <location>
        <begin position="39"/>
        <end position="106"/>
    </location>
</feature>
<dbReference type="InterPro" id="IPR036388">
    <property type="entry name" value="WH-like_DNA-bd_sf"/>
</dbReference>
<dbReference type="InterPro" id="IPR014284">
    <property type="entry name" value="RNA_pol_sigma-70_dom"/>
</dbReference>
<feature type="domain" description="RNA polymerase sigma-70 region 4" evidence="8">
    <location>
        <begin position="141"/>
        <end position="188"/>
    </location>
</feature>
<dbReference type="GO" id="GO:0006352">
    <property type="term" value="P:DNA-templated transcription initiation"/>
    <property type="evidence" value="ECO:0007669"/>
    <property type="project" value="InterPro"/>
</dbReference>
<comment type="caution">
    <text evidence="9">The sequence shown here is derived from an EMBL/GenBank/DDBJ whole genome shotgun (WGS) entry which is preliminary data.</text>
</comment>
<keyword evidence="10" id="KW-1185">Reference proteome</keyword>
<organism evidence="9 10">
    <name type="scientific">Actinacidiphila cocklensis</name>
    <dbReference type="NCBI Taxonomy" id="887465"/>
    <lineage>
        <taxon>Bacteria</taxon>
        <taxon>Bacillati</taxon>
        <taxon>Actinomycetota</taxon>
        <taxon>Actinomycetes</taxon>
        <taxon>Kitasatosporales</taxon>
        <taxon>Streptomycetaceae</taxon>
        <taxon>Actinacidiphila</taxon>
    </lineage>
</organism>
<dbReference type="SUPFAM" id="SSF88659">
    <property type="entry name" value="Sigma3 and sigma4 domains of RNA polymerase sigma factors"/>
    <property type="match status" value="1"/>
</dbReference>
<evidence type="ECO:0000256" key="5">
    <source>
        <dbReference type="ARBA" id="ARBA00023163"/>
    </source>
</evidence>
<name>A0A9W4EB86_9ACTN</name>
<dbReference type="Pfam" id="PF04542">
    <property type="entry name" value="Sigma70_r2"/>
    <property type="match status" value="1"/>
</dbReference>
<dbReference type="PANTHER" id="PTHR43133:SF62">
    <property type="entry name" value="RNA POLYMERASE SIGMA FACTOR SIGZ"/>
    <property type="match status" value="1"/>
</dbReference>
<protein>
    <submittedName>
        <fullName evidence="9">RNA polymerase sigma-70 factor (ECF subfamily)</fullName>
    </submittedName>
</protein>
<evidence type="ECO:0000256" key="1">
    <source>
        <dbReference type="ARBA" id="ARBA00010641"/>
    </source>
</evidence>
<evidence type="ECO:0000256" key="3">
    <source>
        <dbReference type="ARBA" id="ARBA00023082"/>
    </source>
</evidence>
<evidence type="ECO:0000259" key="7">
    <source>
        <dbReference type="Pfam" id="PF04542"/>
    </source>
</evidence>
<evidence type="ECO:0000313" key="10">
    <source>
        <dbReference type="Proteomes" id="UP001152519"/>
    </source>
</evidence>
<keyword evidence="2" id="KW-0805">Transcription regulation</keyword>
<keyword evidence="5" id="KW-0804">Transcription</keyword>
<dbReference type="InterPro" id="IPR039425">
    <property type="entry name" value="RNA_pol_sigma-70-like"/>
</dbReference>
<dbReference type="Pfam" id="PF04545">
    <property type="entry name" value="Sigma70_r4"/>
    <property type="match status" value="1"/>
</dbReference>
<dbReference type="Gene3D" id="1.10.10.10">
    <property type="entry name" value="Winged helix-like DNA-binding domain superfamily/Winged helix DNA-binding domain"/>
    <property type="match status" value="1"/>
</dbReference>
<evidence type="ECO:0000259" key="8">
    <source>
        <dbReference type="Pfam" id="PF04545"/>
    </source>
</evidence>
<proteinExistence type="inferred from homology"/>
<dbReference type="InterPro" id="IPR007630">
    <property type="entry name" value="RNA_pol_sigma70_r4"/>
</dbReference>
<keyword evidence="4" id="KW-0238">DNA-binding</keyword>
<dbReference type="RefSeq" id="WP_251499308.1">
    <property type="nucleotide sequence ID" value="NZ_CAJSLV010000099.1"/>
</dbReference>
<sequence length="197" mass="21114">MTVESQSRSMPVPAAEELSDAQLAAGFAAGDEACLALVYRRFGTLVHAVASRSLGDPGEAEDVRQQVFLAVWRGRSGFHPERGPLSGWIVGITRKKVADALSARTRRPGPARVAGVPPDAGRSPHAQPERMLDALVVADAVAGLSAPQATVLHLAFWEDLTQAQIAERTGWPLGTVKSHARRALLHLRDERHLADLA</sequence>
<dbReference type="GO" id="GO:0003677">
    <property type="term" value="F:DNA binding"/>
    <property type="evidence" value="ECO:0007669"/>
    <property type="project" value="UniProtKB-KW"/>
</dbReference>
<evidence type="ECO:0000256" key="6">
    <source>
        <dbReference type="SAM" id="MobiDB-lite"/>
    </source>
</evidence>
<evidence type="ECO:0000256" key="4">
    <source>
        <dbReference type="ARBA" id="ARBA00023125"/>
    </source>
</evidence>
<dbReference type="Gene3D" id="1.10.1740.10">
    <property type="match status" value="1"/>
</dbReference>
<dbReference type="EMBL" id="CAJSLV010000099">
    <property type="protein sequence ID" value="CAG6398209.1"/>
    <property type="molecule type" value="Genomic_DNA"/>
</dbReference>
<dbReference type="NCBIfam" id="TIGR02937">
    <property type="entry name" value="sigma70-ECF"/>
    <property type="match status" value="1"/>
</dbReference>
<dbReference type="AlphaFoldDB" id="A0A9W4EB86"/>
<dbReference type="PANTHER" id="PTHR43133">
    <property type="entry name" value="RNA POLYMERASE ECF-TYPE SIGMA FACTO"/>
    <property type="match status" value="1"/>
</dbReference>
<dbReference type="SUPFAM" id="SSF88946">
    <property type="entry name" value="Sigma2 domain of RNA polymerase sigma factors"/>
    <property type="match status" value="1"/>
</dbReference>
<dbReference type="GO" id="GO:0016987">
    <property type="term" value="F:sigma factor activity"/>
    <property type="evidence" value="ECO:0007669"/>
    <property type="project" value="UniProtKB-KW"/>
</dbReference>
<gene>
    <name evidence="9" type="ORF">SCOCK_660027</name>
</gene>
<keyword evidence="3" id="KW-0731">Sigma factor</keyword>
<evidence type="ECO:0000256" key="2">
    <source>
        <dbReference type="ARBA" id="ARBA00023015"/>
    </source>
</evidence>
<comment type="similarity">
    <text evidence="1">Belongs to the sigma-70 factor family. ECF subfamily.</text>
</comment>
<dbReference type="InterPro" id="IPR007627">
    <property type="entry name" value="RNA_pol_sigma70_r2"/>
</dbReference>
<reference evidence="9" key="1">
    <citation type="submission" date="2021-05" db="EMBL/GenBank/DDBJ databases">
        <authorList>
            <person name="Arsene-Ploetze F."/>
        </authorList>
    </citation>
    <scope>NUCLEOTIDE SEQUENCE</scope>
    <source>
        <strain evidence="9">DSM 42138</strain>
    </source>
</reference>
<dbReference type="CDD" id="cd06171">
    <property type="entry name" value="Sigma70_r4"/>
    <property type="match status" value="1"/>
</dbReference>
<dbReference type="InterPro" id="IPR013325">
    <property type="entry name" value="RNA_pol_sigma_r2"/>
</dbReference>
<feature type="region of interest" description="Disordered" evidence="6">
    <location>
        <begin position="104"/>
        <end position="126"/>
    </location>
</feature>
<dbReference type="InterPro" id="IPR013324">
    <property type="entry name" value="RNA_pol_sigma_r3/r4-like"/>
</dbReference>